<comment type="caution">
    <text evidence="4">The sequence shown here is derived from an EMBL/GenBank/DDBJ whole genome shotgun (WGS) entry which is preliminary data.</text>
</comment>
<accession>A0ABP9LVB8</accession>
<keyword evidence="5" id="KW-1185">Reference proteome</keyword>
<dbReference type="InterPro" id="IPR036388">
    <property type="entry name" value="WH-like_DNA-bd_sf"/>
</dbReference>
<protein>
    <submittedName>
        <fullName evidence="4">PaaX family transcriptional regulator C-terminal domain-containing protein</fullName>
    </submittedName>
</protein>
<dbReference type="PIRSF" id="PIRSF020623">
    <property type="entry name" value="PaaX"/>
    <property type="match status" value="1"/>
</dbReference>
<evidence type="ECO:0000313" key="4">
    <source>
        <dbReference type="EMBL" id="GAA5086203.1"/>
    </source>
</evidence>
<name>A0ABP9LVB8_9MICO</name>
<feature type="domain" description="Transcriptional repressor PaaX-like central Cas2-like" evidence="3">
    <location>
        <begin position="103"/>
        <end position="176"/>
    </location>
</feature>
<feature type="domain" description="Transcriptional repressor PaaX-like N-terminal" evidence="1">
    <location>
        <begin position="19"/>
        <end position="82"/>
    </location>
</feature>
<dbReference type="InterPro" id="IPR012906">
    <property type="entry name" value="PaaX-like_N"/>
</dbReference>
<evidence type="ECO:0000259" key="2">
    <source>
        <dbReference type="Pfam" id="PF08223"/>
    </source>
</evidence>
<dbReference type="InterPro" id="IPR048846">
    <property type="entry name" value="PaaX-like_central"/>
</dbReference>
<reference evidence="5" key="1">
    <citation type="journal article" date="2019" name="Int. J. Syst. Evol. Microbiol.">
        <title>The Global Catalogue of Microorganisms (GCM) 10K type strain sequencing project: providing services to taxonomists for standard genome sequencing and annotation.</title>
        <authorList>
            <consortium name="The Broad Institute Genomics Platform"/>
            <consortium name="The Broad Institute Genome Sequencing Center for Infectious Disease"/>
            <person name="Wu L."/>
            <person name="Ma J."/>
        </authorList>
    </citation>
    <scope>NUCLEOTIDE SEQUENCE [LARGE SCALE GENOMIC DNA]</scope>
    <source>
        <strain evidence="5">JCM 18959</strain>
    </source>
</reference>
<evidence type="ECO:0000259" key="1">
    <source>
        <dbReference type="Pfam" id="PF07848"/>
    </source>
</evidence>
<gene>
    <name evidence="4" type="ORF">GCM10025760_05960</name>
</gene>
<feature type="domain" description="Transcriptional repressor PaaX-like C-terminal" evidence="2">
    <location>
        <begin position="192"/>
        <end position="289"/>
    </location>
</feature>
<dbReference type="InterPro" id="IPR011965">
    <property type="entry name" value="PaaX_trns_reg"/>
</dbReference>
<dbReference type="PANTHER" id="PTHR30319:SF1">
    <property type="entry name" value="TRANSCRIPTIONAL REPRESSOR PAAX"/>
    <property type="match status" value="1"/>
</dbReference>
<dbReference type="Pfam" id="PF07848">
    <property type="entry name" value="PaaX"/>
    <property type="match status" value="1"/>
</dbReference>
<sequence>MRPADDLLPRDQQGARSQQLLIVLLGDYWHLRAEPIPSAALVALLELFDVTPAGARAAIQRLAKRGFLVSVKRGRTTAYSVSPMSQESVDAHVELLFRSHIPRPWDGTWTVVGYSLGEDQRGARNTLRERLRQSGFGNVHDGLWIRPGDRRSEVESIVGELAVRPSFGQLTVFVGAHLPDESVTAIARDAFGLDGIAAAYRDFLDRWEPIAAEIQASGRTRRPESRDERMPHDGDALRLRTSIMREWRELRHADPMLPRSLVGDDFPFERALSVCSMIYDSTGPAAEAEFRRLLEPHSAELAERVSHHTFAAYADVPASRNT</sequence>
<dbReference type="EMBL" id="BAABKZ010000001">
    <property type="protein sequence ID" value="GAA5086203.1"/>
    <property type="molecule type" value="Genomic_DNA"/>
</dbReference>
<organism evidence="4 5">
    <name type="scientific">Microbacterium yannicii</name>
    <dbReference type="NCBI Taxonomy" id="671622"/>
    <lineage>
        <taxon>Bacteria</taxon>
        <taxon>Bacillati</taxon>
        <taxon>Actinomycetota</taxon>
        <taxon>Actinomycetes</taxon>
        <taxon>Micrococcales</taxon>
        <taxon>Microbacteriaceae</taxon>
        <taxon>Microbacterium</taxon>
    </lineage>
</organism>
<proteinExistence type="predicted"/>
<dbReference type="InterPro" id="IPR013225">
    <property type="entry name" value="PaaX_C"/>
</dbReference>
<dbReference type="Pfam" id="PF08223">
    <property type="entry name" value="PaaX_C"/>
    <property type="match status" value="1"/>
</dbReference>
<dbReference type="Pfam" id="PF20803">
    <property type="entry name" value="PaaX_M"/>
    <property type="match status" value="1"/>
</dbReference>
<evidence type="ECO:0000313" key="5">
    <source>
        <dbReference type="Proteomes" id="UP001501407"/>
    </source>
</evidence>
<dbReference type="Proteomes" id="UP001501407">
    <property type="component" value="Unassembled WGS sequence"/>
</dbReference>
<dbReference type="RefSeq" id="WP_194412465.1">
    <property type="nucleotide sequence ID" value="NZ_BAABKZ010000001.1"/>
</dbReference>
<evidence type="ECO:0000259" key="3">
    <source>
        <dbReference type="Pfam" id="PF20803"/>
    </source>
</evidence>
<dbReference type="PANTHER" id="PTHR30319">
    <property type="entry name" value="PHENYLACETIC ACID REGULATOR-RELATED TRANSCRIPTIONAL REPRESSOR"/>
    <property type="match status" value="1"/>
</dbReference>
<dbReference type="Gene3D" id="1.10.10.10">
    <property type="entry name" value="Winged helix-like DNA-binding domain superfamily/Winged helix DNA-binding domain"/>
    <property type="match status" value="1"/>
</dbReference>
<dbReference type="Gene3D" id="3.30.70.2650">
    <property type="match status" value="1"/>
</dbReference>